<dbReference type="AlphaFoldDB" id="A0A0R2X9L5"/>
<organism evidence="1 2">
    <name type="scientific">Verrucomicrobia subdivision 6 bacterium BACL9 MAG-120924-bin69</name>
    <dbReference type="NCBI Taxonomy" id="1655635"/>
    <lineage>
        <taxon>Bacteria</taxon>
        <taxon>Pseudomonadati</taxon>
        <taxon>Verrucomicrobiota</taxon>
        <taxon>Verrucomicrobiia</taxon>
        <taxon>Verrucomicrobiales</taxon>
        <taxon>Verrucomicrobia subdivision 6</taxon>
    </lineage>
</organism>
<sequence length="180" mass="20608">FGFLLVAQTVRAYESAYPMTEVGVCEIKTLPAGVVLRARSEKEYFRENNGLFRKLFEAIQQNQVPMTTPVEAGIRPGTMVFYLDPKSAERSDLRLGGGVERLERKERVVASVGIRGGYSKESFAENSETIEKWLKEQAGWRRVGEPYAVYWNSPFVIWFLKRSEVHLPVEKVELDSTQQR</sequence>
<dbReference type="Pfam" id="PF04832">
    <property type="entry name" value="SOUL"/>
    <property type="match status" value="1"/>
</dbReference>
<dbReference type="Gene3D" id="3.20.80.10">
    <property type="entry name" value="Regulatory factor, effector binding domain"/>
    <property type="match status" value="1"/>
</dbReference>
<dbReference type="InterPro" id="IPR011256">
    <property type="entry name" value="Reg_factor_effector_dom_sf"/>
</dbReference>
<evidence type="ECO:0000313" key="1">
    <source>
        <dbReference type="EMBL" id="KRP32637.1"/>
    </source>
</evidence>
<name>A0A0R2X9L5_9BACT</name>
<proteinExistence type="predicted"/>
<dbReference type="SUPFAM" id="SSF55136">
    <property type="entry name" value="Probable bacterial effector-binding domain"/>
    <property type="match status" value="1"/>
</dbReference>
<dbReference type="EMBL" id="LIDN01000223">
    <property type="protein sequence ID" value="KRP32637.1"/>
    <property type="molecule type" value="Genomic_DNA"/>
</dbReference>
<feature type="non-terminal residue" evidence="1">
    <location>
        <position position="1"/>
    </location>
</feature>
<evidence type="ECO:0008006" key="3">
    <source>
        <dbReference type="Google" id="ProtNLM"/>
    </source>
</evidence>
<evidence type="ECO:0000313" key="2">
    <source>
        <dbReference type="Proteomes" id="UP000051220"/>
    </source>
</evidence>
<gene>
    <name evidence="1" type="ORF">ABS33_06115</name>
</gene>
<dbReference type="Proteomes" id="UP000051220">
    <property type="component" value="Unassembled WGS sequence"/>
</dbReference>
<accession>A0A0R2X9L5</accession>
<comment type="caution">
    <text evidence="1">The sequence shown here is derived from an EMBL/GenBank/DDBJ whole genome shotgun (WGS) entry which is preliminary data.</text>
</comment>
<protein>
    <recommendedName>
        <fullName evidence="3">Heme-binding protein</fullName>
    </recommendedName>
</protein>
<dbReference type="InterPro" id="IPR006917">
    <property type="entry name" value="SOUL_heme-bd"/>
</dbReference>
<reference evidence="1 2" key="1">
    <citation type="submission" date="2015-10" db="EMBL/GenBank/DDBJ databases">
        <title>Metagenome-Assembled Genomes uncover a global brackish microbiome.</title>
        <authorList>
            <person name="Hugerth L.W."/>
            <person name="Larsson J."/>
            <person name="Alneberg J."/>
            <person name="Lindh M.V."/>
            <person name="Legrand C."/>
            <person name="Pinhassi J."/>
            <person name="Andersson A.F."/>
        </authorList>
    </citation>
    <scope>NUCLEOTIDE SEQUENCE [LARGE SCALE GENOMIC DNA]</scope>
    <source>
        <strain evidence="1">BACL9 MAG-120924-bin69</strain>
    </source>
</reference>